<organism evidence="1 2">
    <name type="scientific">Fusarium solani</name>
    <name type="common">Filamentous fungus</name>
    <dbReference type="NCBI Taxonomy" id="169388"/>
    <lineage>
        <taxon>Eukaryota</taxon>
        <taxon>Fungi</taxon>
        <taxon>Dikarya</taxon>
        <taxon>Ascomycota</taxon>
        <taxon>Pezizomycotina</taxon>
        <taxon>Sordariomycetes</taxon>
        <taxon>Hypocreomycetidae</taxon>
        <taxon>Hypocreales</taxon>
        <taxon>Nectriaceae</taxon>
        <taxon>Fusarium</taxon>
        <taxon>Fusarium solani species complex</taxon>
    </lineage>
</organism>
<protein>
    <submittedName>
        <fullName evidence="1">Uncharacterized protein</fullName>
    </submittedName>
</protein>
<dbReference type="AlphaFoldDB" id="A0A9P9KK62"/>
<dbReference type="EMBL" id="JAGTJS010000008">
    <property type="protein sequence ID" value="KAH7260145.1"/>
    <property type="molecule type" value="Genomic_DNA"/>
</dbReference>
<evidence type="ECO:0000313" key="2">
    <source>
        <dbReference type="Proteomes" id="UP000736672"/>
    </source>
</evidence>
<reference evidence="1" key="1">
    <citation type="journal article" date="2021" name="Nat. Commun.">
        <title>Genetic determinants of endophytism in the Arabidopsis root mycobiome.</title>
        <authorList>
            <person name="Mesny F."/>
            <person name="Miyauchi S."/>
            <person name="Thiergart T."/>
            <person name="Pickel B."/>
            <person name="Atanasova L."/>
            <person name="Karlsson M."/>
            <person name="Huettel B."/>
            <person name="Barry K.W."/>
            <person name="Haridas S."/>
            <person name="Chen C."/>
            <person name="Bauer D."/>
            <person name="Andreopoulos W."/>
            <person name="Pangilinan J."/>
            <person name="LaButti K."/>
            <person name="Riley R."/>
            <person name="Lipzen A."/>
            <person name="Clum A."/>
            <person name="Drula E."/>
            <person name="Henrissat B."/>
            <person name="Kohler A."/>
            <person name="Grigoriev I.V."/>
            <person name="Martin F.M."/>
            <person name="Hacquard S."/>
        </authorList>
    </citation>
    <scope>NUCLEOTIDE SEQUENCE</scope>
    <source>
        <strain evidence="1">FSSC 5 MPI-SDFR-AT-0091</strain>
    </source>
</reference>
<evidence type="ECO:0000313" key="1">
    <source>
        <dbReference type="EMBL" id="KAH7260145.1"/>
    </source>
</evidence>
<dbReference type="Proteomes" id="UP000736672">
    <property type="component" value="Unassembled WGS sequence"/>
</dbReference>
<comment type="caution">
    <text evidence="1">The sequence shown here is derived from an EMBL/GenBank/DDBJ whole genome shotgun (WGS) entry which is preliminary data.</text>
</comment>
<proteinExistence type="predicted"/>
<sequence length="156" mass="17263">MPLSVFAKPSQMPCPSKMPTKLPQQMQCNACLPLACLLASLPALLRNRKPRLHSRELSLAPALAASEPFHSSANAIWVGCRLSPQGSCPRKKKANARKICRQKQASKQAVNQSIPPSPRLACMPVQCFECFFSTDGDRKGNNKNKKEEKWVMCQNS</sequence>
<name>A0A9P9KK62_FUSSL</name>
<accession>A0A9P9KK62</accession>
<gene>
    <name evidence="1" type="ORF">B0J15DRAFT_279077</name>
</gene>
<keyword evidence="2" id="KW-1185">Reference proteome</keyword>